<dbReference type="STRING" id="441375.B6AC68"/>
<evidence type="ECO:0000256" key="3">
    <source>
        <dbReference type="ARBA" id="ARBA00022679"/>
    </source>
</evidence>
<dbReference type="GO" id="GO:0035657">
    <property type="term" value="C:eRF1 methyltransferase complex"/>
    <property type="evidence" value="ECO:0007669"/>
    <property type="project" value="TreeGrafter"/>
</dbReference>
<dbReference type="PANTHER" id="PTHR45875">
    <property type="entry name" value="METHYLTRANSFERASE N6AMT1"/>
    <property type="match status" value="1"/>
</dbReference>
<evidence type="ECO:0000256" key="2">
    <source>
        <dbReference type="ARBA" id="ARBA00022603"/>
    </source>
</evidence>
<accession>B6AC68</accession>
<feature type="domain" description="Methyltransferase small" evidence="5">
    <location>
        <begin position="43"/>
        <end position="131"/>
    </location>
</feature>
<sequence length="243" mass="27827">MVDLSHTSSEDWIYVYEPSDDTFFLEDTLKQETEIIVKANPAIICEVGCGSGYISSSILKELNKRQIYPLTLLTDINKSAINLAKRTITHNNISSGTEFINMELFDSFRNINRSKLNNGILDLIIFNPPYVPCLEDELIQLRKQCNIDVAWAGGLNGLEIINRFLFGKDNLHKTKLDEVICLYNILSYGGLCYLLLEGRNKPIDVINLLRQNKNYIGWNIDIINEKKISGEHLYIVKLIKRLQ</sequence>
<evidence type="ECO:0000313" key="6">
    <source>
        <dbReference type="EMBL" id="EEA06124.1"/>
    </source>
</evidence>
<dbReference type="AlphaFoldDB" id="B6AC68"/>
<dbReference type="GO" id="GO:0032259">
    <property type="term" value="P:methylation"/>
    <property type="evidence" value="ECO:0007669"/>
    <property type="project" value="UniProtKB-KW"/>
</dbReference>
<keyword evidence="4" id="KW-0949">S-adenosyl-L-methionine</keyword>
<protein>
    <recommendedName>
        <fullName evidence="5">Methyltransferase small domain-containing protein</fullName>
    </recommendedName>
</protein>
<keyword evidence="3" id="KW-0808">Transferase</keyword>
<dbReference type="CDD" id="cd02440">
    <property type="entry name" value="AdoMet_MTases"/>
    <property type="match status" value="1"/>
</dbReference>
<dbReference type="InterPro" id="IPR052190">
    <property type="entry name" value="Euk-Arch_PrmC-MTase"/>
</dbReference>
<dbReference type="PANTHER" id="PTHR45875:SF1">
    <property type="entry name" value="METHYLTRANSFERASE N6AMT1"/>
    <property type="match status" value="1"/>
</dbReference>
<dbReference type="Pfam" id="PF05175">
    <property type="entry name" value="MTS"/>
    <property type="match status" value="1"/>
</dbReference>
<dbReference type="InterPro" id="IPR029063">
    <property type="entry name" value="SAM-dependent_MTases_sf"/>
</dbReference>
<comment type="similarity">
    <text evidence="1">Belongs to the eukaryotic/archaeal PrmC-related family.</text>
</comment>
<reference evidence="6" key="1">
    <citation type="submission" date="2008-06" db="EMBL/GenBank/DDBJ databases">
        <authorList>
            <person name="Lorenzi H."/>
            <person name="Inman J."/>
            <person name="Miller J."/>
            <person name="Schobel S."/>
            <person name="Amedeo P."/>
            <person name="Caler E.V."/>
            <person name="da Silva J."/>
        </authorList>
    </citation>
    <scope>NUCLEOTIDE SEQUENCE [LARGE SCALE GENOMIC DNA]</scope>
    <source>
        <strain evidence="6">RN66</strain>
    </source>
</reference>
<dbReference type="Gene3D" id="3.40.50.150">
    <property type="entry name" value="Vaccinia Virus protein VP39"/>
    <property type="match status" value="1"/>
</dbReference>
<gene>
    <name evidence="6" type="ORF">CMU_018810</name>
</gene>
<organism evidence="6 7">
    <name type="scientific">Cryptosporidium muris (strain RN66)</name>
    <dbReference type="NCBI Taxonomy" id="441375"/>
    <lineage>
        <taxon>Eukaryota</taxon>
        <taxon>Sar</taxon>
        <taxon>Alveolata</taxon>
        <taxon>Apicomplexa</taxon>
        <taxon>Conoidasida</taxon>
        <taxon>Coccidia</taxon>
        <taxon>Eucoccidiorida</taxon>
        <taxon>Eimeriorina</taxon>
        <taxon>Cryptosporidiidae</taxon>
        <taxon>Cryptosporidium</taxon>
    </lineage>
</organism>
<dbReference type="OrthoDB" id="406152at2759"/>
<dbReference type="GO" id="GO:0008757">
    <property type="term" value="F:S-adenosylmethionine-dependent methyltransferase activity"/>
    <property type="evidence" value="ECO:0007669"/>
    <property type="project" value="TreeGrafter"/>
</dbReference>
<proteinExistence type="inferred from homology"/>
<dbReference type="GO" id="GO:0008276">
    <property type="term" value="F:protein methyltransferase activity"/>
    <property type="evidence" value="ECO:0007669"/>
    <property type="project" value="TreeGrafter"/>
</dbReference>
<evidence type="ECO:0000256" key="1">
    <source>
        <dbReference type="ARBA" id="ARBA00006149"/>
    </source>
</evidence>
<dbReference type="InterPro" id="IPR007848">
    <property type="entry name" value="Small_mtfrase_dom"/>
</dbReference>
<evidence type="ECO:0000256" key="4">
    <source>
        <dbReference type="ARBA" id="ARBA00022691"/>
    </source>
</evidence>
<evidence type="ECO:0000259" key="5">
    <source>
        <dbReference type="Pfam" id="PF05175"/>
    </source>
</evidence>
<dbReference type="PROSITE" id="PS00092">
    <property type="entry name" value="N6_MTASE"/>
    <property type="match status" value="1"/>
</dbReference>
<keyword evidence="7" id="KW-1185">Reference proteome</keyword>
<evidence type="ECO:0000313" key="7">
    <source>
        <dbReference type="Proteomes" id="UP000001460"/>
    </source>
</evidence>
<dbReference type="OMA" id="DVNRNAC"/>
<dbReference type="InterPro" id="IPR002052">
    <property type="entry name" value="DNA_methylase_N6_adenine_CS"/>
</dbReference>
<dbReference type="SUPFAM" id="SSF53335">
    <property type="entry name" value="S-adenosyl-L-methionine-dependent methyltransferases"/>
    <property type="match status" value="1"/>
</dbReference>
<dbReference type="eggNOG" id="KOG3191">
    <property type="taxonomic scope" value="Eukaryota"/>
</dbReference>
<keyword evidence="2" id="KW-0489">Methyltransferase</keyword>
<dbReference type="RefSeq" id="XP_002140473.1">
    <property type="nucleotide sequence ID" value="XM_002140437.1"/>
</dbReference>
<name>B6AC68_CRYMR</name>
<dbReference type="VEuPathDB" id="CryptoDB:CMU_018810"/>
<dbReference type="EMBL" id="DS989728">
    <property type="protein sequence ID" value="EEA06124.1"/>
    <property type="molecule type" value="Genomic_DNA"/>
</dbReference>
<dbReference type="GeneID" id="6995471"/>
<dbReference type="GO" id="GO:0003676">
    <property type="term" value="F:nucleic acid binding"/>
    <property type="evidence" value="ECO:0007669"/>
    <property type="project" value="InterPro"/>
</dbReference>
<dbReference type="Proteomes" id="UP000001460">
    <property type="component" value="Unassembled WGS sequence"/>
</dbReference>